<reference evidence="1 2" key="1">
    <citation type="submission" date="2020-04" db="EMBL/GenBank/DDBJ databases">
        <title>Draft Genome Sequence of Streptomyces morookaense DSM 40503, an 8-azaguanine-producing strain.</title>
        <authorList>
            <person name="Qi J."/>
            <person name="Gao J.-M."/>
        </authorList>
    </citation>
    <scope>NUCLEOTIDE SEQUENCE [LARGE SCALE GENOMIC DNA]</scope>
    <source>
        <strain evidence="1 2">DSM 40503</strain>
    </source>
</reference>
<organism evidence="1 2">
    <name type="scientific">Streptomyces morookaense</name>
    <name type="common">Streptoverticillium morookaense</name>
    <dbReference type="NCBI Taxonomy" id="1970"/>
    <lineage>
        <taxon>Bacteria</taxon>
        <taxon>Bacillati</taxon>
        <taxon>Actinomycetota</taxon>
        <taxon>Actinomycetes</taxon>
        <taxon>Kitasatosporales</taxon>
        <taxon>Streptomycetaceae</taxon>
        <taxon>Streptomyces</taxon>
    </lineage>
</organism>
<accession>A0A7Y7EAL9</accession>
<evidence type="ECO:0000313" key="2">
    <source>
        <dbReference type="Proteomes" id="UP000587462"/>
    </source>
</evidence>
<dbReference type="Proteomes" id="UP000587462">
    <property type="component" value="Unassembled WGS sequence"/>
</dbReference>
<comment type="caution">
    <text evidence="1">The sequence shown here is derived from an EMBL/GenBank/DDBJ whole genome shotgun (WGS) entry which is preliminary data.</text>
</comment>
<dbReference type="RefSeq" id="WP_171086548.1">
    <property type="nucleotide sequence ID" value="NZ_BNBU01000001.1"/>
</dbReference>
<gene>
    <name evidence="1" type="ORF">HG542_28860</name>
</gene>
<dbReference type="AlphaFoldDB" id="A0A7Y7EAL9"/>
<protein>
    <submittedName>
        <fullName evidence="1">Uncharacterized protein</fullName>
    </submittedName>
</protein>
<sequence length="79" mass="8450">MTQDGVTVWETAVLDGGPADGLRIRVADRPGVVQVTRPCAVENPPATGPAVQVAALYVYRRDLRVTAEPLRYGFDAVSP</sequence>
<evidence type="ECO:0000313" key="1">
    <source>
        <dbReference type="EMBL" id="NVK81631.1"/>
    </source>
</evidence>
<name>A0A7Y7EAL9_STRMO</name>
<dbReference type="EMBL" id="JABBXF010000088">
    <property type="protein sequence ID" value="NVK81631.1"/>
    <property type="molecule type" value="Genomic_DNA"/>
</dbReference>
<keyword evidence="2" id="KW-1185">Reference proteome</keyword>
<proteinExistence type="predicted"/>